<dbReference type="InterPro" id="IPR013098">
    <property type="entry name" value="Ig_I-set"/>
</dbReference>
<dbReference type="FunFam" id="2.60.40.10:FF:000032">
    <property type="entry name" value="palladin isoform X1"/>
    <property type="match status" value="1"/>
</dbReference>
<dbReference type="InterPro" id="IPR003598">
    <property type="entry name" value="Ig_sub2"/>
</dbReference>
<dbReference type="InterPro" id="IPR003591">
    <property type="entry name" value="Leu-rich_rpt_typical-subtyp"/>
</dbReference>
<feature type="compositionally biased region" description="Acidic residues" evidence="7">
    <location>
        <begin position="1318"/>
        <end position="1329"/>
    </location>
</feature>
<dbReference type="STRING" id="37001.A0A1A9WDU3"/>
<reference evidence="11" key="1">
    <citation type="submission" date="2014-03" db="EMBL/GenBank/DDBJ databases">
        <authorList>
            <person name="Aksoy S."/>
            <person name="Warren W."/>
            <person name="Wilson R.K."/>
        </authorList>
    </citation>
    <scope>NUCLEOTIDE SEQUENCE [LARGE SCALE GENOMIC DNA]</scope>
    <source>
        <strain evidence="11">IAEA</strain>
    </source>
</reference>
<dbReference type="PROSITE" id="PS51450">
    <property type="entry name" value="LRR"/>
    <property type="match status" value="2"/>
</dbReference>
<feature type="compositionally biased region" description="Basic and acidic residues" evidence="7">
    <location>
        <begin position="1259"/>
        <end position="1269"/>
    </location>
</feature>
<evidence type="ECO:0000256" key="7">
    <source>
        <dbReference type="SAM" id="MobiDB-lite"/>
    </source>
</evidence>
<proteinExistence type="predicted"/>
<keyword evidence="6" id="KW-0393">Immunoglobulin domain</keyword>
<feature type="domain" description="Ig-like" evidence="9">
    <location>
        <begin position="985"/>
        <end position="1071"/>
    </location>
</feature>
<dbReference type="SUPFAM" id="SSF52058">
    <property type="entry name" value="L domain-like"/>
    <property type="match status" value="2"/>
</dbReference>
<dbReference type="SMART" id="SM00365">
    <property type="entry name" value="LRR_SD22"/>
    <property type="match status" value="7"/>
</dbReference>
<feature type="region of interest" description="Disordered" evidence="7">
    <location>
        <begin position="1292"/>
        <end position="1346"/>
    </location>
</feature>
<feature type="domain" description="Ig-like" evidence="9">
    <location>
        <begin position="889"/>
        <end position="972"/>
    </location>
</feature>
<dbReference type="SMART" id="SM00369">
    <property type="entry name" value="LRR_TYP"/>
    <property type="match status" value="14"/>
</dbReference>
<keyword evidence="8" id="KW-1133">Transmembrane helix</keyword>
<dbReference type="InterPro" id="IPR003599">
    <property type="entry name" value="Ig_sub"/>
</dbReference>
<dbReference type="InterPro" id="IPR036179">
    <property type="entry name" value="Ig-like_dom_sf"/>
</dbReference>
<evidence type="ECO:0000256" key="6">
    <source>
        <dbReference type="ARBA" id="ARBA00023319"/>
    </source>
</evidence>
<feature type="compositionally biased region" description="Low complexity" evidence="7">
    <location>
        <begin position="270"/>
        <end position="294"/>
    </location>
</feature>
<dbReference type="Gene3D" id="3.80.10.10">
    <property type="entry name" value="Ribonuclease Inhibitor"/>
    <property type="match status" value="4"/>
</dbReference>
<dbReference type="SMART" id="SM00408">
    <property type="entry name" value="IGc2"/>
    <property type="match status" value="3"/>
</dbReference>
<organism evidence="10 11">
    <name type="scientific">Glossina brevipalpis</name>
    <dbReference type="NCBI Taxonomy" id="37001"/>
    <lineage>
        <taxon>Eukaryota</taxon>
        <taxon>Metazoa</taxon>
        <taxon>Ecdysozoa</taxon>
        <taxon>Arthropoda</taxon>
        <taxon>Hexapoda</taxon>
        <taxon>Insecta</taxon>
        <taxon>Pterygota</taxon>
        <taxon>Neoptera</taxon>
        <taxon>Endopterygota</taxon>
        <taxon>Diptera</taxon>
        <taxon>Brachycera</taxon>
        <taxon>Muscomorpha</taxon>
        <taxon>Hippoboscoidea</taxon>
        <taxon>Glossinidae</taxon>
        <taxon>Glossina</taxon>
    </lineage>
</organism>
<evidence type="ECO:0000256" key="8">
    <source>
        <dbReference type="SAM" id="Phobius"/>
    </source>
</evidence>
<keyword evidence="1" id="KW-0433">Leucine-rich repeat</keyword>
<dbReference type="VEuPathDB" id="VectorBase:GBRI015939"/>
<keyword evidence="8" id="KW-0472">Membrane</keyword>
<dbReference type="InterPro" id="IPR001611">
    <property type="entry name" value="Leu-rich_rpt"/>
</dbReference>
<sequence>MCTKRIKFCNDATAMELTLKSRQRQSPQKQQPEQQQQQRRLLLQSYKYSKRRKCKTKSKKFDFIRYCKHSIWSNQTQQQLSRCLLNDMKATVNDLCCPQSRCKTVNKLILIATMSLIIMTSTRTICHSEAAPVTSTQEVFNKSPRDPSLAALPSTSSYTSAVSSASEEKLQQQQLFALLNLNRRPLPTVTNAVNSLRSPSTVSLMNHVQSRPLYQDDNELDFPINGLSRLETTGFAADEAAVPYGKTEKHLTEAVPATAKPSGSRNLQEQRNSSGDDNNNNNNNRDQSKNNINININNNNNNNCPKECKCLNDYFDCGKKQLDHVPALPAYVQIIDLINNKLNDTTVLQIRNLPELSKLVLKRNQLETMPKFTELPVLKHLNLAHNRIQRISSEALMALPKLKSLDLSKNYLHILESGYFPQKLPLAHLFLNFNEISTIDDNALDNLPNLLDLELNGNRLFTLPAGVFRNLAKLRKLSLNNNHLEINWSTFRGLHSLQKLFLKSNNIRALQDGVFHVMHNIETIELDNNGISSLSRQGLFNLTKLHHLSLLNNSISRIESDTWEFTQSLISLDLSHNNITEFKPQHLDCLQRLKTLNLGHNKIQYFLETTFDCVKNLEDLNLRRNKLSWIIEDPGVPSPFKALRKLKKLDLYGNNLKQINVKSLSGLGNLEFLNLGGNALASIQTGAFDHMTQLQKLVFKSLNFICDCNISWFKSWLQRHYETASKTQVQTVSAQAVCGYPEHLLDRELMSLNQNELVCGETPKPILIQEPIDQLTVKGSNVTIECTASSPTAASLAAADELKIKWRHDNQNIKEQERHLFASNSPSQNSLITTETQIYYNNSNETSIKGYLRLFNVSYESAGRYQCVVSNAFGTTYSQKFKISIGIRPSFMQIPSNLTVDTGDTARLVCSAAGDPMPDIALQKFGASDFPAATERRLQVIREENAFVITNAKPNDSGIYTCTAESAAGDISINASLLVNDKPLPTIPRVHKEIVLGKSSVLECLNEMALSLTSSRREWFKDNKPFHITSTFESERYYFTAEKELLIIVNTQSMDAGQYRCEITDNTKTYAMHIELIVVKENLSQTVIIVGVAVVTICCIIIGSLIVWIILYYQKKKLFLSGGGGVGGGGGVNNGGNVLRSSGIGGSGARVAATSNLTLDQTQLTPLNRTYLRRQRNNFLPNQRPRSLAALELHEKHYKEEAEDYCQTLAGQRSCLIVTTTPNYRQLLIQKRNESDENGELLDEEHLTLEYLRRNSPHDFEHQQDHLSSKDSGTGSDAAVKRSMEDFNVTLLPPISTNMPHDGTVHVRRSSSPKLATDEDDETEEDDETNVSVHAPIPSEDNQDDFITSPTLGISEYDIEMSILTRNNNHESNNLLQKDSSSVCSLNNRYQIERTDSKGKMNISPSNTLTPTTPTNCKTSTNYCNHFSHTVDI</sequence>
<dbReference type="PROSITE" id="PS50835">
    <property type="entry name" value="IG_LIKE"/>
    <property type="match status" value="3"/>
</dbReference>
<dbReference type="EnsemblMetazoa" id="GBRI015939-RA">
    <property type="protein sequence ID" value="GBRI015939-PA"/>
    <property type="gene ID" value="GBRI015939"/>
</dbReference>
<evidence type="ECO:0000313" key="11">
    <source>
        <dbReference type="Proteomes" id="UP000091820"/>
    </source>
</evidence>
<keyword evidence="8" id="KW-0812">Transmembrane</keyword>
<dbReference type="InterPro" id="IPR013783">
    <property type="entry name" value="Ig-like_fold"/>
</dbReference>
<dbReference type="Pfam" id="PF13895">
    <property type="entry name" value="Ig_2"/>
    <property type="match status" value="1"/>
</dbReference>
<feature type="region of interest" description="Disordered" evidence="7">
    <location>
        <begin position="1259"/>
        <end position="1278"/>
    </location>
</feature>
<evidence type="ECO:0000256" key="2">
    <source>
        <dbReference type="ARBA" id="ARBA00022729"/>
    </source>
</evidence>
<keyword evidence="2" id="KW-0732">Signal</keyword>
<keyword evidence="5" id="KW-0325">Glycoprotein</keyword>
<feature type="transmembrane region" description="Helical" evidence="8">
    <location>
        <begin position="1087"/>
        <end position="1113"/>
    </location>
</feature>
<dbReference type="SUPFAM" id="SSF48726">
    <property type="entry name" value="Immunoglobulin"/>
    <property type="match status" value="3"/>
</dbReference>
<dbReference type="InterPro" id="IPR032675">
    <property type="entry name" value="LRR_dom_sf"/>
</dbReference>
<evidence type="ECO:0000313" key="10">
    <source>
        <dbReference type="EnsemblMetazoa" id="GBRI015939-PA"/>
    </source>
</evidence>
<accession>A0A1A9WDU3</accession>
<evidence type="ECO:0000256" key="5">
    <source>
        <dbReference type="ARBA" id="ARBA00023180"/>
    </source>
</evidence>
<evidence type="ECO:0000256" key="1">
    <source>
        <dbReference type="ARBA" id="ARBA00022614"/>
    </source>
</evidence>
<evidence type="ECO:0000256" key="3">
    <source>
        <dbReference type="ARBA" id="ARBA00022737"/>
    </source>
</evidence>
<reference evidence="10" key="2">
    <citation type="submission" date="2020-05" db="UniProtKB">
        <authorList>
            <consortium name="EnsemblMetazoa"/>
        </authorList>
    </citation>
    <scope>IDENTIFICATION</scope>
    <source>
        <strain evidence="10">IAEA</strain>
    </source>
</reference>
<dbReference type="Pfam" id="PF13855">
    <property type="entry name" value="LRR_8"/>
    <property type="match status" value="5"/>
</dbReference>
<keyword evidence="11" id="KW-1185">Reference proteome</keyword>
<evidence type="ECO:0000259" key="9">
    <source>
        <dbReference type="PROSITE" id="PS50835"/>
    </source>
</evidence>
<protein>
    <recommendedName>
        <fullName evidence="9">Ig-like domain-containing protein</fullName>
    </recommendedName>
</protein>
<keyword evidence="3" id="KW-0677">Repeat</keyword>
<dbReference type="InterPro" id="IPR007110">
    <property type="entry name" value="Ig-like_dom"/>
</dbReference>
<dbReference type="Gene3D" id="2.60.40.10">
    <property type="entry name" value="Immunoglobulins"/>
    <property type="match status" value="3"/>
</dbReference>
<keyword evidence="4" id="KW-1015">Disulfide bond</keyword>
<dbReference type="SMART" id="SM00409">
    <property type="entry name" value="IG"/>
    <property type="match status" value="3"/>
</dbReference>
<feature type="domain" description="Ig-like" evidence="9">
    <location>
        <begin position="765"/>
        <end position="884"/>
    </location>
</feature>
<dbReference type="InterPro" id="IPR050467">
    <property type="entry name" value="LRFN"/>
</dbReference>
<dbReference type="Proteomes" id="UP000091820">
    <property type="component" value="Unassembled WGS sequence"/>
</dbReference>
<dbReference type="Pfam" id="PF07679">
    <property type="entry name" value="I-set"/>
    <property type="match status" value="1"/>
</dbReference>
<dbReference type="PANTHER" id="PTHR45842">
    <property type="entry name" value="SYNAPTIC ADHESION-LIKE MOLECULE SALM"/>
    <property type="match status" value="1"/>
</dbReference>
<evidence type="ECO:0000256" key="4">
    <source>
        <dbReference type="ARBA" id="ARBA00023157"/>
    </source>
</evidence>
<dbReference type="GO" id="GO:0071944">
    <property type="term" value="C:cell periphery"/>
    <property type="evidence" value="ECO:0007669"/>
    <property type="project" value="UniProtKB-ARBA"/>
</dbReference>
<dbReference type="FunFam" id="3.80.10.10:FF:001164">
    <property type="entry name" value="GH01279p"/>
    <property type="match status" value="1"/>
</dbReference>
<feature type="region of interest" description="Disordered" evidence="7">
    <location>
        <begin position="253"/>
        <end position="294"/>
    </location>
</feature>
<dbReference type="SMART" id="SM00082">
    <property type="entry name" value="LRRCT"/>
    <property type="match status" value="1"/>
</dbReference>
<dbReference type="InterPro" id="IPR000483">
    <property type="entry name" value="Cys-rich_flank_reg_C"/>
</dbReference>
<name>A0A1A9WDU3_9MUSC</name>